<protein>
    <submittedName>
        <fullName evidence="4">DUF58 domain-containing protein</fullName>
    </submittedName>
</protein>
<dbReference type="Pfam" id="PF01882">
    <property type="entry name" value="DUF58"/>
    <property type="match status" value="1"/>
</dbReference>
<name>A0ABV4UNQ8_9MICC</name>
<reference evidence="4 5" key="1">
    <citation type="submission" date="2024-09" db="EMBL/GenBank/DDBJ databases">
        <authorList>
            <person name="Salinas-Garcia M.A."/>
            <person name="Prieme A."/>
        </authorList>
    </citation>
    <scope>NUCLEOTIDE SEQUENCE [LARGE SCALE GENOMIC DNA]</scope>
    <source>
        <strain evidence="4 5">DSM 21081</strain>
    </source>
</reference>
<sequence>MSTPTQERRRASARPRRSGPRPSPLWREAARLAAPYAAPAWRRASAWRRTTLGPVTEVVSPLGWLLAAVVLVLAALGGAFGWQEARIAALMGALLLVGAVAFVLGRSVYEVRLDLNRTRVAVGDRAVGGMEVRNAAPKALAPSSMELPVGAATAHFHVPRLGPGAVHEDLFTIPTQRRAVIPVGPVRSIRQDPFGLLRRQVRWTDTRDLFVHPRTTALDGSSSGFIRDLEGLPTRDLSSSDVSFHALRDYVAGDDRRHIHWKSTARTGELMVRQFEETRRSHLAVSLSTNTQEFAAESDFELAVSAAASIGLQAVREQRNLSVMTQDGPLRTETGRNLLDDMTRIEGRARRATLVDLARATADAVPNASVFFLVTGSVATPSQLRAASVHVPVGVRAFALRCAQGLQPGRASIGDLTVISLGSLDDLGLVLRKAAP</sequence>
<dbReference type="InterPro" id="IPR002881">
    <property type="entry name" value="DUF58"/>
</dbReference>
<dbReference type="PANTHER" id="PTHR34351:SF1">
    <property type="entry name" value="SLR1927 PROTEIN"/>
    <property type="match status" value="1"/>
</dbReference>
<comment type="caution">
    <text evidence="4">The sequence shown here is derived from an EMBL/GenBank/DDBJ whole genome shotgun (WGS) entry which is preliminary data.</text>
</comment>
<evidence type="ECO:0000256" key="1">
    <source>
        <dbReference type="SAM" id="MobiDB-lite"/>
    </source>
</evidence>
<dbReference type="EMBL" id="JBHDLJ010000009">
    <property type="protein sequence ID" value="MFB0835280.1"/>
    <property type="molecule type" value="Genomic_DNA"/>
</dbReference>
<gene>
    <name evidence="4" type="ORF">ACETWP_11840</name>
</gene>
<dbReference type="RefSeq" id="WP_373972455.1">
    <property type="nucleotide sequence ID" value="NZ_JBHDLJ010000009.1"/>
</dbReference>
<dbReference type="PANTHER" id="PTHR34351">
    <property type="entry name" value="SLR1927 PROTEIN-RELATED"/>
    <property type="match status" value="1"/>
</dbReference>
<evidence type="ECO:0000313" key="4">
    <source>
        <dbReference type="EMBL" id="MFB0835280.1"/>
    </source>
</evidence>
<feature type="transmembrane region" description="Helical" evidence="2">
    <location>
        <begin position="58"/>
        <end position="81"/>
    </location>
</feature>
<keyword evidence="2" id="KW-0472">Membrane</keyword>
<evidence type="ECO:0000259" key="3">
    <source>
        <dbReference type="Pfam" id="PF01882"/>
    </source>
</evidence>
<keyword evidence="2" id="KW-1133">Transmembrane helix</keyword>
<keyword evidence="5" id="KW-1185">Reference proteome</keyword>
<feature type="region of interest" description="Disordered" evidence="1">
    <location>
        <begin position="1"/>
        <end position="24"/>
    </location>
</feature>
<organism evidence="4 5">
    <name type="scientific">Arthrobacter halodurans</name>
    <dbReference type="NCBI Taxonomy" id="516699"/>
    <lineage>
        <taxon>Bacteria</taxon>
        <taxon>Bacillati</taxon>
        <taxon>Actinomycetota</taxon>
        <taxon>Actinomycetes</taxon>
        <taxon>Micrococcales</taxon>
        <taxon>Micrococcaceae</taxon>
        <taxon>Arthrobacter</taxon>
    </lineage>
</organism>
<feature type="domain" description="DUF58" evidence="3">
    <location>
        <begin position="247"/>
        <end position="328"/>
    </location>
</feature>
<evidence type="ECO:0000313" key="5">
    <source>
        <dbReference type="Proteomes" id="UP001575652"/>
    </source>
</evidence>
<evidence type="ECO:0000256" key="2">
    <source>
        <dbReference type="SAM" id="Phobius"/>
    </source>
</evidence>
<accession>A0ABV4UNQ8</accession>
<feature type="transmembrane region" description="Helical" evidence="2">
    <location>
        <begin position="87"/>
        <end position="109"/>
    </location>
</feature>
<feature type="compositionally biased region" description="Basic and acidic residues" evidence="1">
    <location>
        <begin position="1"/>
        <end position="10"/>
    </location>
</feature>
<proteinExistence type="predicted"/>
<dbReference type="Proteomes" id="UP001575652">
    <property type="component" value="Unassembled WGS sequence"/>
</dbReference>
<keyword evidence="2" id="KW-0812">Transmembrane</keyword>